<organism evidence="2 3">
    <name type="scientific">Austropuccinia psidii MF-1</name>
    <dbReference type="NCBI Taxonomy" id="1389203"/>
    <lineage>
        <taxon>Eukaryota</taxon>
        <taxon>Fungi</taxon>
        <taxon>Dikarya</taxon>
        <taxon>Basidiomycota</taxon>
        <taxon>Pucciniomycotina</taxon>
        <taxon>Pucciniomycetes</taxon>
        <taxon>Pucciniales</taxon>
        <taxon>Sphaerophragmiaceae</taxon>
        <taxon>Austropuccinia</taxon>
    </lineage>
</organism>
<feature type="compositionally biased region" description="Polar residues" evidence="1">
    <location>
        <begin position="84"/>
        <end position="98"/>
    </location>
</feature>
<evidence type="ECO:0000313" key="2">
    <source>
        <dbReference type="EMBL" id="MBW0471763.1"/>
    </source>
</evidence>
<dbReference type="Proteomes" id="UP000765509">
    <property type="component" value="Unassembled WGS sequence"/>
</dbReference>
<feature type="compositionally biased region" description="Polar residues" evidence="1">
    <location>
        <begin position="51"/>
        <end position="74"/>
    </location>
</feature>
<sequence length="205" mass="22560">MLVMLTNKHTKNACLLCNTFNHAARGVPAQEALVRNLPLSTMMKAFPSRNGCRNTKQADNYPEQNTPNPVQQDSPFPCVPFKQTPWQPTPGLSGTQCELTLPPFVEPSQYNEPPIPGSSQSSESQLPSHEDTSACEPEPEVAPMQSMEDPFAHSTTPCSIIMLDNTPVGSPPPLSPWFLPLRTQLSPPLIPMMRLNRNSLTCNQP</sequence>
<feature type="region of interest" description="Disordered" evidence="1">
    <location>
        <begin position="48"/>
        <end position="153"/>
    </location>
</feature>
<accession>A0A9Q3BVD2</accession>
<dbReference type="EMBL" id="AVOT02002852">
    <property type="protein sequence ID" value="MBW0471763.1"/>
    <property type="molecule type" value="Genomic_DNA"/>
</dbReference>
<name>A0A9Q3BVD2_9BASI</name>
<evidence type="ECO:0000256" key="1">
    <source>
        <dbReference type="SAM" id="MobiDB-lite"/>
    </source>
</evidence>
<protein>
    <submittedName>
        <fullName evidence="2">Uncharacterized protein</fullName>
    </submittedName>
</protein>
<gene>
    <name evidence="2" type="ORF">O181_011478</name>
</gene>
<proteinExistence type="predicted"/>
<comment type="caution">
    <text evidence="2">The sequence shown here is derived from an EMBL/GenBank/DDBJ whole genome shotgun (WGS) entry which is preliminary data.</text>
</comment>
<reference evidence="2" key="1">
    <citation type="submission" date="2021-03" db="EMBL/GenBank/DDBJ databases">
        <title>Draft genome sequence of rust myrtle Austropuccinia psidii MF-1, a brazilian biotype.</title>
        <authorList>
            <person name="Quecine M.C."/>
            <person name="Pachon D.M.R."/>
            <person name="Bonatelli M.L."/>
            <person name="Correr F.H."/>
            <person name="Franceschini L.M."/>
            <person name="Leite T.F."/>
            <person name="Margarido G.R.A."/>
            <person name="Almeida C.A."/>
            <person name="Ferrarezi J.A."/>
            <person name="Labate C.A."/>
        </authorList>
    </citation>
    <scope>NUCLEOTIDE SEQUENCE</scope>
    <source>
        <strain evidence="2">MF-1</strain>
    </source>
</reference>
<keyword evidence="3" id="KW-1185">Reference proteome</keyword>
<evidence type="ECO:0000313" key="3">
    <source>
        <dbReference type="Proteomes" id="UP000765509"/>
    </source>
</evidence>
<dbReference type="AlphaFoldDB" id="A0A9Q3BVD2"/>
<feature type="compositionally biased region" description="Low complexity" evidence="1">
    <location>
        <begin position="117"/>
        <end position="127"/>
    </location>
</feature>